<evidence type="ECO:0000313" key="8">
    <source>
        <dbReference type="Proteomes" id="UP000677244"/>
    </source>
</evidence>
<dbReference type="InterPro" id="IPR036909">
    <property type="entry name" value="Cyt_c-like_dom_sf"/>
</dbReference>
<dbReference type="Gene3D" id="1.10.760.10">
    <property type="entry name" value="Cytochrome c-like domain"/>
    <property type="match status" value="1"/>
</dbReference>
<feature type="transmembrane region" description="Helical" evidence="5">
    <location>
        <begin position="12"/>
        <end position="31"/>
    </location>
</feature>
<dbReference type="RefSeq" id="WP_209138418.1">
    <property type="nucleotide sequence ID" value="NZ_JAGHKO010000001.1"/>
</dbReference>
<keyword evidence="5" id="KW-0812">Transmembrane</keyword>
<organism evidence="7 8">
    <name type="scientific">Niastella soli</name>
    <dbReference type="NCBI Taxonomy" id="2821487"/>
    <lineage>
        <taxon>Bacteria</taxon>
        <taxon>Pseudomonadati</taxon>
        <taxon>Bacteroidota</taxon>
        <taxon>Chitinophagia</taxon>
        <taxon>Chitinophagales</taxon>
        <taxon>Chitinophagaceae</taxon>
        <taxon>Niastella</taxon>
    </lineage>
</organism>
<comment type="caution">
    <text evidence="7">The sequence shown here is derived from an EMBL/GenBank/DDBJ whole genome shotgun (WGS) entry which is preliminary data.</text>
</comment>
<evidence type="ECO:0000256" key="3">
    <source>
        <dbReference type="ARBA" id="ARBA00023004"/>
    </source>
</evidence>
<dbReference type="Pfam" id="PF00034">
    <property type="entry name" value="Cytochrom_C"/>
    <property type="match status" value="1"/>
</dbReference>
<evidence type="ECO:0000256" key="1">
    <source>
        <dbReference type="ARBA" id="ARBA00022617"/>
    </source>
</evidence>
<accession>A0ABS3YR27</accession>
<dbReference type="PROSITE" id="PS51007">
    <property type="entry name" value="CYTC"/>
    <property type="match status" value="1"/>
</dbReference>
<feature type="domain" description="Cytochrome c" evidence="6">
    <location>
        <begin position="57"/>
        <end position="149"/>
    </location>
</feature>
<dbReference type="Proteomes" id="UP000677244">
    <property type="component" value="Unassembled WGS sequence"/>
</dbReference>
<reference evidence="7 8" key="1">
    <citation type="submission" date="2021-03" db="EMBL/GenBank/DDBJ databases">
        <title>Assistant Professor.</title>
        <authorList>
            <person name="Huq M.A."/>
        </authorList>
    </citation>
    <scope>NUCLEOTIDE SEQUENCE [LARGE SCALE GENOMIC DNA]</scope>
    <source>
        <strain evidence="7 8">MAH-29</strain>
    </source>
</reference>
<keyword evidence="3 4" id="KW-0408">Iron</keyword>
<evidence type="ECO:0000259" key="6">
    <source>
        <dbReference type="PROSITE" id="PS51007"/>
    </source>
</evidence>
<dbReference type="InterPro" id="IPR009056">
    <property type="entry name" value="Cyt_c-like_dom"/>
</dbReference>
<evidence type="ECO:0000256" key="4">
    <source>
        <dbReference type="PROSITE-ProRule" id="PRU00433"/>
    </source>
</evidence>
<name>A0ABS3YR27_9BACT</name>
<proteinExistence type="predicted"/>
<dbReference type="SUPFAM" id="SSF46626">
    <property type="entry name" value="Cytochrome c"/>
    <property type="match status" value="1"/>
</dbReference>
<dbReference type="EMBL" id="JAGHKO010000001">
    <property type="protein sequence ID" value="MBO9200371.1"/>
    <property type="molecule type" value="Genomic_DNA"/>
</dbReference>
<evidence type="ECO:0000313" key="7">
    <source>
        <dbReference type="EMBL" id="MBO9200371.1"/>
    </source>
</evidence>
<sequence length="149" mass="16217">MNKEVNHVLQGSLLTLVVIGAIKVGGFLMSIPPPPEEPKEPVVGICGNAAISPKNPATYSKGKVLFQENCSSCHSVFKDLTGPALGGVSQRLPDRKMVYKWVRNPAAVLKSGNVYFNTLKKRFGDVQMTAFDNLSNDEIDAILDYVESH</sequence>
<keyword evidence="5" id="KW-0472">Membrane</keyword>
<keyword evidence="2 4" id="KW-0479">Metal-binding</keyword>
<keyword evidence="5" id="KW-1133">Transmembrane helix</keyword>
<evidence type="ECO:0000256" key="2">
    <source>
        <dbReference type="ARBA" id="ARBA00022723"/>
    </source>
</evidence>
<gene>
    <name evidence="7" type="ORF">J7I42_08880</name>
</gene>
<protein>
    <submittedName>
        <fullName evidence="7">Cytochrome c</fullName>
    </submittedName>
</protein>
<keyword evidence="8" id="KW-1185">Reference proteome</keyword>
<keyword evidence="1 4" id="KW-0349">Heme</keyword>
<evidence type="ECO:0000256" key="5">
    <source>
        <dbReference type="SAM" id="Phobius"/>
    </source>
</evidence>